<sequence>MQGSQLLDEPSPPIERQRTGPESPSRSELTLDALLSALSIDNAEPSRRSPVSPHAATPPRVNWKNKGDEHLQPRPQPRPQAEQQHHHQAQYKGRSLRLSSTKKIAELEQAKCRIQTVLREIARAARMTHTSAITNNGDQLKMGVTQIASGAQTALKEHDYGQFACCIHLLCKVTIAVHQHTQDAAHAALDLLSLLAEAEVEQMRLGAMDPVAAIARRAHVSLAAQLTDRLELHLSRWVVLVNERVTLASSRSSSSPSRSSSVSTSLPSFSPPQSPHAAESDSGDVHYHIACYLGLEGILRERQSLYEHLGQSPEQVGDDVKASVRLTITMTKGLLDVIRVNDEQHQVTLRRLKTEIVNKLREFTEAAMGFLRDYDAAEDLEQARAAVLPALDDLLHELHDARDFMLDADMTDEDTNERAMANAVPTVRRMSDSPKPQLAVPATVSTPRTSSEGATSQPEGPGVLTDHVRKLTSYATFTLPELLSLECAIQLAHRHRPKQAGSAIDTVMKPTMNLVEQLIAAGFEFSDLLAQVLARKQRALYRDSLEGKSTRRSMIAPVSVEALFNEAELKDFEEAMRRAAKVVKIELNLLLSHLKTLKDEHDSAASEPAAPPALPPRPPADPAVVAEVQTAVKEIVQVTQPMLEFCKAEPDDFEPGRPEGHDQATVSQFSARLADLLSRLLVHVPDAAEKRLILRQALEVGEVVKRFRADKTRGELRHYLVEEHRFQQVVLTIHQFLTTLKRVYALLRDGRP</sequence>
<dbReference type="KEGG" id="acan:ACA1_270610"/>
<feature type="compositionally biased region" description="Pro residues" evidence="1">
    <location>
        <begin position="609"/>
        <end position="619"/>
    </location>
</feature>
<dbReference type="EMBL" id="KB007933">
    <property type="protein sequence ID" value="ELR19566.1"/>
    <property type="molecule type" value="Genomic_DNA"/>
</dbReference>
<protein>
    <submittedName>
        <fullName evidence="2">Uncharacterized protein</fullName>
    </submittedName>
</protein>
<feature type="region of interest" description="Disordered" evidence="1">
    <location>
        <begin position="426"/>
        <end position="463"/>
    </location>
</feature>
<dbReference type="GeneID" id="14920354"/>
<dbReference type="Proteomes" id="UP000011083">
    <property type="component" value="Unassembled WGS sequence"/>
</dbReference>
<dbReference type="AlphaFoldDB" id="L8H542"/>
<keyword evidence="3" id="KW-1185">Reference proteome</keyword>
<evidence type="ECO:0000313" key="3">
    <source>
        <dbReference type="Proteomes" id="UP000011083"/>
    </source>
</evidence>
<feature type="region of interest" description="Disordered" evidence="1">
    <location>
        <begin position="1"/>
        <end position="27"/>
    </location>
</feature>
<evidence type="ECO:0000256" key="1">
    <source>
        <dbReference type="SAM" id="MobiDB-lite"/>
    </source>
</evidence>
<gene>
    <name evidence="2" type="ORF">ACA1_270610</name>
</gene>
<feature type="region of interest" description="Disordered" evidence="1">
    <location>
        <begin position="39"/>
        <end position="96"/>
    </location>
</feature>
<proteinExistence type="predicted"/>
<reference evidence="2 3" key="1">
    <citation type="journal article" date="2013" name="Genome Biol.">
        <title>Genome of Acanthamoeba castellanii highlights extensive lateral gene transfer and early evolution of tyrosine kinase signaling.</title>
        <authorList>
            <person name="Clarke M."/>
            <person name="Lohan A.J."/>
            <person name="Liu B."/>
            <person name="Lagkouvardos I."/>
            <person name="Roy S."/>
            <person name="Zafar N."/>
            <person name="Bertelli C."/>
            <person name="Schilde C."/>
            <person name="Kianianmomeni A."/>
            <person name="Burglin T.R."/>
            <person name="Frech C."/>
            <person name="Turcotte B."/>
            <person name="Kopec K.O."/>
            <person name="Synnott J.M."/>
            <person name="Choo C."/>
            <person name="Paponov I."/>
            <person name="Finkler A."/>
            <person name="Soon Heng Tan C."/>
            <person name="Hutchins A.P."/>
            <person name="Weinmeier T."/>
            <person name="Rattei T."/>
            <person name="Chu J.S."/>
            <person name="Gimenez G."/>
            <person name="Irimia M."/>
            <person name="Rigden D.J."/>
            <person name="Fitzpatrick D.A."/>
            <person name="Lorenzo-Morales J."/>
            <person name="Bateman A."/>
            <person name="Chiu C.H."/>
            <person name="Tang P."/>
            <person name="Hegemann P."/>
            <person name="Fromm H."/>
            <person name="Raoult D."/>
            <person name="Greub G."/>
            <person name="Miranda-Saavedra D."/>
            <person name="Chen N."/>
            <person name="Nash P."/>
            <person name="Ginger M.L."/>
            <person name="Horn M."/>
            <person name="Schaap P."/>
            <person name="Caler L."/>
            <person name="Loftus B."/>
        </authorList>
    </citation>
    <scope>NUCLEOTIDE SEQUENCE [LARGE SCALE GENOMIC DNA]</scope>
    <source>
        <strain evidence="2 3">Neff</strain>
    </source>
</reference>
<feature type="compositionally biased region" description="Polar residues" evidence="1">
    <location>
        <begin position="443"/>
        <end position="458"/>
    </location>
</feature>
<name>L8H542_ACACF</name>
<dbReference type="RefSeq" id="XP_004341652.1">
    <property type="nucleotide sequence ID" value="XM_004341604.1"/>
</dbReference>
<feature type="compositionally biased region" description="Low complexity" evidence="1">
    <location>
        <begin position="250"/>
        <end position="268"/>
    </location>
</feature>
<dbReference type="VEuPathDB" id="AmoebaDB:ACA1_270610"/>
<organism evidence="2 3">
    <name type="scientific">Acanthamoeba castellanii (strain ATCC 30010 / Neff)</name>
    <dbReference type="NCBI Taxonomy" id="1257118"/>
    <lineage>
        <taxon>Eukaryota</taxon>
        <taxon>Amoebozoa</taxon>
        <taxon>Discosea</taxon>
        <taxon>Longamoebia</taxon>
        <taxon>Centramoebida</taxon>
        <taxon>Acanthamoebidae</taxon>
        <taxon>Acanthamoeba</taxon>
    </lineage>
</organism>
<feature type="region of interest" description="Disordered" evidence="1">
    <location>
        <begin position="600"/>
        <end position="619"/>
    </location>
</feature>
<evidence type="ECO:0000313" key="2">
    <source>
        <dbReference type="EMBL" id="ELR19566.1"/>
    </source>
</evidence>
<accession>L8H542</accession>
<feature type="region of interest" description="Disordered" evidence="1">
    <location>
        <begin position="250"/>
        <end position="281"/>
    </location>
</feature>